<dbReference type="SUPFAM" id="SSF63411">
    <property type="entry name" value="LuxS/MPP-like metallohydrolase"/>
    <property type="match status" value="2"/>
</dbReference>
<dbReference type="PANTHER" id="PTHR11851">
    <property type="entry name" value="METALLOPROTEASE"/>
    <property type="match status" value="1"/>
</dbReference>
<evidence type="ECO:0000256" key="1">
    <source>
        <dbReference type="ARBA" id="ARBA00001947"/>
    </source>
</evidence>
<evidence type="ECO:0000259" key="4">
    <source>
        <dbReference type="Pfam" id="PF00675"/>
    </source>
</evidence>
<dbReference type="PANTHER" id="PTHR11851:SF49">
    <property type="entry name" value="MITOCHONDRIAL-PROCESSING PEPTIDASE SUBUNIT ALPHA"/>
    <property type="match status" value="1"/>
</dbReference>
<evidence type="ECO:0000313" key="6">
    <source>
        <dbReference type="EMBL" id="BCR05603.1"/>
    </source>
</evidence>
<reference evidence="6 7" key="2">
    <citation type="journal article" date="2021" name="Int. J. Syst. Evol. Microbiol.">
        <title>Isolation and Polyphasic Characterization of Desulfuromonas versatilis sp. Nov., an Electrogenic Bacteria Capable of Versatile Metabolism Isolated from a Graphene Oxide-Reducing Enrichment Culture.</title>
        <authorList>
            <person name="Xie L."/>
            <person name="Yoshida N."/>
            <person name="Ishii S."/>
            <person name="Meng L."/>
        </authorList>
    </citation>
    <scope>NUCLEOTIDE SEQUENCE [LARGE SCALE GENOMIC DNA]</scope>
    <source>
        <strain evidence="6 7">NIT-T3</strain>
    </source>
</reference>
<dbReference type="InterPro" id="IPR011765">
    <property type="entry name" value="Pept_M16_N"/>
</dbReference>
<comment type="similarity">
    <text evidence="2 3">Belongs to the peptidase M16 family.</text>
</comment>
<dbReference type="Pfam" id="PF00675">
    <property type="entry name" value="Peptidase_M16"/>
    <property type="match status" value="2"/>
</dbReference>
<feature type="domain" description="Peptidase M16 C-terminal" evidence="5">
    <location>
        <begin position="250"/>
        <end position="426"/>
    </location>
</feature>
<protein>
    <submittedName>
        <fullName evidence="6">Peptidase M16</fullName>
    </submittedName>
</protein>
<name>A0ABM8HXS4_9BACT</name>
<feature type="domain" description="Peptidase M16 N-terminal" evidence="4">
    <location>
        <begin position="149"/>
        <end position="242"/>
    </location>
</feature>
<organism evidence="6 7">
    <name type="scientific">Desulfuromonas versatilis</name>
    <dbReference type="NCBI Taxonomy" id="2802975"/>
    <lineage>
        <taxon>Bacteria</taxon>
        <taxon>Pseudomonadati</taxon>
        <taxon>Thermodesulfobacteriota</taxon>
        <taxon>Desulfuromonadia</taxon>
        <taxon>Desulfuromonadales</taxon>
        <taxon>Desulfuromonadaceae</taxon>
        <taxon>Desulfuromonas</taxon>
    </lineage>
</organism>
<evidence type="ECO:0000313" key="7">
    <source>
        <dbReference type="Proteomes" id="UP001319827"/>
    </source>
</evidence>
<dbReference type="Proteomes" id="UP001319827">
    <property type="component" value="Chromosome"/>
</dbReference>
<gene>
    <name evidence="6" type="ORF">DESUT3_26720</name>
</gene>
<keyword evidence="7" id="KW-1185">Reference proteome</keyword>
<feature type="domain" description="Peptidase M16 N-terminal" evidence="4">
    <location>
        <begin position="50"/>
        <end position="114"/>
    </location>
</feature>
<dbReference type="Gene3D" id="3.30.830.10">
    <property type="entry name" value="Metalloenzyme, LuxS/M16 peptidase-like"/>
    <property type="match status" value="3"/>
</dbReference>
<comment type="cofactor">
    <cofactor evidence="1">
        <name>Zn(2+)</name>
        <dbReference type="ChEBI" id="CHEBI:29105"/>
    </cofactor>
</comment>
<dbReference type="InterPro" id="IPR007863">
    <property type="entry name" value="Peptidase_M16_C"/>
</dbReference>
<dbReference type="PROSITE" id="PS00143">
    <property type="entry name" value="INSULINASE"/>
    <property type="match status" value="1"/>
</dbReference>
<dbReference type="InterPro" id="IPR050361">
    <property type="entry name" value="MPP/UQCRC_Complex"/>
</dbReference>
<dbReference type="InterPro" id="IPR011249">
    <property type="entry name" value="Metalloenz_LuxS/M16"/>
</dbReference>
<evidence type="ECO:0000256" key="2">
    <source>
        <dbReference type="ARBA" id="ARBA00007261"/>
    </source>
</evidence>
<accession>A0ABM8HXS4</accession>
<proteinExistence type="inferred from homology"/>
<sequence>MSKLMYIFRFAAIPTLFLLLAGLAGAETLEEKVREHTLANGLKLLVVERHDSPTFSAYITIGVGGVHETSEERGVAHLLEHMLFKGTKTLGTTDFKAEKKLLEQIEQVGAEIDAIKGQKGVDPRRLEELRAQLASLQERHKQFVVKDEFSRIYSENGGSGYNAFTSKDLTTYLISLPANKLELWAAIEADRMKNAVLREFYTEREVIKEERRRSYESNPDGLLYETLVANAFTVHPYRNPVIGWQSDIDNLTLAETRDFLQRYYAPVNTVVALVGDIEFDQALAMVERYFGDIPPGTPVPGVTAIEPSGVGEKRVRIEFDAEPRLAIAYHKPTLPQRDDYVFDLIDHILAEGRTSRLYRSLVLEKQLATSISTYGAPGSGYDNLFVISAIPRHPHTAEEVEAAVYQELERLAAEPVSAAELAKALNWLRTDRLRFLKGNGGLARMLTYYQTLLGDWRYLVTYDEVVAGIGAAEIQAVAAKYFTPANRTVAILAKGEK</sequence>
<dbReference type="EMBL" id="AP024355">
    <property type="protein sequence ID" value="BCR05603.1"/>
    <property type="molecule type" value="Genomic_DNA"/>
</dbReference>
<dbReference type="Pfam" id="PF05193">
    <property type="entry name" value="Peptidase_M16_C"/>
    <property type="match status" value="1"/>
</dbReference>
<dbReference type="InterPro" id="IPR001431">
    <property type="entry name" value="Pept_M16_Zn_BS"/>
</dbReference>
<reference evidence="6 7" key="1">
    <citation type="journal article" date="2016" name="C (Basel)">
        <title>Selective Growth of and Electricity Production by Marine Exoelectrogenic Bacteria in Self-Aggregated Hydrogel of Microbially Reduced Graphene Oxide.</title>
        <authorList>
            <person name="Yoshida N."/>
            <person name="Goto Y."/>
            <person name="Miyata Y."/>
        </authorList>
    </citation>
    <scope>NUCLEOTIDE SEQUENCE [LARGE SCALE GENOMIC DNA]</scope>
    <source>
        <strain evidence="6 7">NIT-T3</strain>
    </source>
</reference>
<evidence type="ECO:0000259" key="5">
    <source>
        <dbReference type="Pfam" id="PF05193"/>
    </source>
</evidence>
<evidence type="ECO:0000256" key="3">
    <source>
        <dbReference type="RuleBase" id="RU004447"/>
    </source>
</evidence>